<dbReference type="Proteomes" id="UP001442841">
    <property type="component" value="Chromosome"/>
</dbReference>
<evidence type="ECO:0000313" key="4">
    <source>
        <dbReference type="EMBL" id="XAN07898.1"/>
    </source>
</evidence>
<sequence length="279" mass="29062">MSVLIQPAELAEALAGAHPPVVLDARYPGPAATGNGLPAFEAAHIPGSVWVDVDTELAGPHLGPGGRHPLPDPEAFAAAMRRVGVRHDRGVVVLDAANSLAAARLWWLLRDAGHEDVRVLDGGFAAWERAGGVVATGPAKAATEGDFAGRPGRLPIVGPTEIQALIESGVDPRLWDVRTPERYRGESEPIDPVAGHIPGARNLPATTLFEDDGTFLPADRLRTALAGVNASDTLYCGSGLTAAQVLLAMEVAGVAEGVRLYPGSWSDWISSPDRPVATG</sequence>
<dbReference type="PROSITE" id="PS50206">
    <property type="entry name" value="RHODANESE_3"/>
    <property type="match status" value="2"/>
</dbReference>
<dbReference type="SUPFAM" id="SSF52821">
    <property type="entry name" value="Rhodanese/Cell cycle control phosphatase"/>
    <property type="match status" value="2"/>
</dbReference>
<dbReference type="GO" id="GO:0016740">
    <property type="term" value="F:transferase activity"/>
    <property type="evidence" value="ECO:0007669"/>
    <property type="project" value="UniProtKB-KW"/>
</dbReference>
<keyword evidence="1 4" id="KW-0808">Transferase</keyword>
<dbReference type="InterPro" id="IPR036873">
    <property type="entry name" value="Rhodanese-like_dom_sf"/>
</dbReference>
<evidence type="ECO:0000256" key="2">
    <source>
        <dbReference type="ARBA" id="ARBA00022737"/>
    </source>
</evidence>
<accession>A0ABZ3FPC9</accession>
<evidence type="ECO:0000313" key="5">
    <source>
        <dbReference type="Proteomes" id="UP001442841"/>
    </source>
</evidence>
<dbReference type="InterPro" id="IPR045078">
    <property type="entry name" value="TST/MPST-like"/>
</dbReference>
<dbReference type="EMBL" id="CP154795">
    <property type="protein sequence ID" value="XAN07898.1"/>
    <property type="molecule type" value="Genomic_DNA"/>
</dbReference>
<evidence type="ECO:0000256" key="1">
    <source>
        <dbReference type="ARBA" id="ARBA00022679"/>
    </source>
</evidence>
<dbReference type="PANTHER" id="PTHR11364">
    <property type="entry name" value="THIOSULFATE SULFERTANSFERASE"/>
    <property type="match status" value="1"/>
</dbReference>
<protein>
    <submittedName>
        <fullName evidence="4">Sulfurtransferase</fullName>
        <ecNumber evidence="4">2.8.1.-</ecNumber>
    </submittedName>
</protein>
<dbReference type="PANTHER" id="PTHR11364:SF27">
    <property type="entry name" value="SULFURTRANSFERASE"/>
    <property type="match status" value="1"/>
</dbReference>
<keyword evidence="2" id="KW-0677">Repeat</keyword>
<keyword evidence="5" id="KW-1185">Reference proteome</keyword>
<dbReference type="CDD" id="cd01448">
    <property type="entry name" value="TST_Repeat_1"/>
    <property type="match status" value="1"/>
</dbReference>
<gene>
    <name evidence="4" type="ORF">AADG42_11470</name>
</gene>
<feature type="domain" description="Rhodanese" evidence="3">
    <location>
        <begin position="168"/>
        <end position="277"/>
    </location>
</feature>
<proteinExistence type="predicted"/>
<feature type="domain" description="Rhodanese" evidence="3">
    <location>
        <begin position="16"/>
        <end position="136"/>
    </location>
</feature>
<dbReference type="RefSeq" id="WP_425309357.1">
    <property type="nucleotide sequence ID" value="NZ_CP154795.1"/>
</dbReference>
<dbReference type="CDD" id="cd01449">
    <property type="entry name" value="TST_Repeat_2"/>
    <property type="match status" value="1"/>
</dbReference>
<dbReference type="InterPro" id="IPR001763">
    <property type="entry name" value="Rhodanese-like_dom"/>
</dbReference>
<evidence type="ECO:0000259" key="3">
    <source>
        <dbReference type="PROSITE" id="PS50206"/>
    </source>
</evidence>
<dbReference type="SMART" id="SM00450">
    <property type="entry name" value="RHOD"/>
    <property type="match status" value="2"/>
</dbReference>
<reference evidence="4 5" key="1">
    <citation type="submission" date="2024-04" db="EMBL/GenBank/DDBJ databases">
        <title>Isolation of an actinomycete strain from pig manure.</title>
        <authorList>
            <person name="Gong T."/>
            <person name="Yu Z."/>
            <person name="An M."/>
            <person name="Wei C."/>
            <person name="Yang W."/>
            <person name="Liu L."/>
        </authorList>
    </citation>
    <scope>NUCLEOTIDE SEQUENCE [LARGE SCALE GENOMIC DNA]</scope>
    <source>
        <strain evidence="4 5">ZF39</strain>
    </source>
</reference>
<dbReference type="EC" id="2.8.1.-" evidence="4"/>
<name>A0ABZ3FPC9_9ACTN</name>
<organism evidence="4 5">
    <name type="scientific">Ammonicoccus fulvus</name>
    <dbReference type="NCBI Taxonomy" id="3138240"/>
    <lineage>
        <taxon>Bacteria</taxon>
        <taxon>Bacillati</taxon>
        <taxon>Actinomycetota</taxon>
        <taxon>Actinomycetes</taxon>
        <taxon>Propionibacteriales</taxon>
        <taxon>Propionibacteriaceae</taxon>
        <taxon>Ammonicoccus</taxon>
    </lineage>
</organism>
<dbReference type="Gene3D" id="3.40.250.10">
    <property type="entry name" value="Rhodanese-like domain"/>
    <property type="match status" value="2"/>
</dbReference>
<dbReference type="Pfam" id="PF00581">
    <property type="entry name" value="Rhodanese"/>
    <property type="match status" value="2"/>
</dbReference>